<reference evidence="1 2" key="1">
    <citation type="submission" date="2024-03" db="EMBL/GenBank/DDBJ databases">
        <title>Rhodococcus navarretei sp. nov. and Pseudarthrobacter quantumdoti sp. nov., two new species with the ability to biosynthesize Quantum Dots isolated from soil samples at Union Glacier, Antarctica.</title>
        <authorList>
            <person name="Vargas M."/>
        </authorList>
    </citation>
    <scope>NUCLEOTIDE SEQUENCE [LARGE SCALE GENOMIC DNA]</scope>
    <source>
        <strain evidence="1 2">EXRC-4A-4</strain>
    </source>
</reference>
<name>A0ABU9D1F9_9NOCA</name>
<dbReference type="Proteomes" id="UP001456513">
    <property type="component" value="Unassembled WGS sequence"/>
</dbReference>
<gene>
    <name evidence="1" type="ORF">AABD04_21610</name>
</gene>
<protein>
    <submittedName>
        <fullName evidence="1">Uncharacterized protein</fullName>
    </submittedName>
</protein>
<organism evidence="1 2">
    <name type="scientific">Rhodococcus navarretei</name>
    <dbReference type="NCBI Taxonomy" id="3128981"/>
    <lineage>
        <taxon>Bacteria</taxon>
        <taxon>Bacillati</taxon>
        <taxon>Actinomycetota</taxon>
        <taxon>Actinomycetes</taxon>
        <taxon>Mycobacteriales</taxon>
        <taxon>Nocardiaceae</taxon>
        <taxon>Rhodococcus</taxon>
    </lineage>
</organism>
<dbReference type="RefSeq" id="WP_341442407.1">
    <property type="nucleotide sequence ID" value="NZ_JBBPCN010000001.1"/>
</dbReference>
<comment type="caution">
    <text evidence="1">The sequence shown here is derived from an EMBL/GenBank/DDBJ whole genome shotgun (WGS) entry which is preliminary data.</text>
</comment>
<evidence type="ECO:0000313" key="2">
    <source>
        <dbReference type="Proteomes" id="UP001456513"/>
    </source>
</evidence>
<evidence type="ECO:0000313" key="1">
    <source>
        <dbReference type="EMBL" id="MEK8073448.1"/>
    </source>
</evidence>
<dbReference type="EMBL" id="JBBPCN010000001">
    <property type="protein sequence ID" value="MEK8073448.1"/>
    <property type="molecule type" value="Genomic_DNA"/>
</dbReference>
<sequence>MTLVAVGVAGVIALILLTSSGSGLDFDRRALAGAYRPARSRPINRFRSTLFRR</sequence>
<accession>A0ABU9D1F9</accession>
<keyword evidence="2" id="KW-1185">Reference proteome</keyword>
<proteinExistence type="predicted"/>